<dbReference type="NCBIfam" id="TIGR00278">
    <property type="entry name" value="membrane protein insertion efficiency factor YidD"/>
    <property type="match status" value="1"/>
</dbReference>
<evidence type="ECO:0000313" key="3">
    <source>
        <dbReference type="Proteomes" id="UP001589628"/>
    </source>
</evidence>
<evidence type="ECO:0000256" key="1">
    <source>
        <dbReference type="HAMAP-Rule" id="MF_00386"/>
    </source>
</evidence>
<organism evidence="2 3">
    <name type="scientific">Balneatrix alpica</name>
    <dbReference type="NCBI Taxonomy" id="75684"/>
    <lineage>
        <taxon>Bacteria</taxon>
        <taxon>Pseudomonadati</taxon>
        <taxon>Pseudomonadota</taxon>
        <taxon>Gammaproteobacteria</taxon>
        <taxon>Oceanospirillales</taxon>
        <taxon>Balneatrichaceae</taxon>
        <taxon>Balneatrix</taxon>
    </lineage>
</organism>
<dbReference type="RefSeq" id="WP_081414475.1">
    <property type="nucleotide sequence ID" value="NZ_JBHLZN010000001.1"/>
</dbReference>
<comment type="subcellular location">
    <subcellularLocation>
        <location evidence="1">Cell membrane</location>
        <topology evidence="1">Peripheral membrane protein</topology>
        <orientation evidence="1">Cytoplasmic side</orientation>
    </subcellularLocation>
</comment>
<comment type="caution">
    <text evidence="2">The sequence shown here is derived from an EMBL/GenBank/DDBJ whole genome shotgun (WGS) entry which is preliminary data.</text>
</comment>
<dbReference type="HAMAP" id="MF_00386">
    <property type="entry name" value="UPF0161_YidD"/>
    <property type="match status" value="1"/>
</dbReference>
<comment type="similarity">
    <text evidence="1">Belongs to the UPF0161 family.</text>
</comment>
<keyword evidence="1" id="KW-1003">Cell membrane</keyword>
<dbReference type="Pfam" id="PF01809">
    <property type="entry name" value="YidD"/>
    <property type="match status" value="1"/>
</dbReference>
<evidence type="ECO:0000313" key="2">
    <source>
        <dbReference type="EMBL" id="MFB9885812.1"/>
    </source>
</evidence>
<gene>
    <name evidence="2" type="primary">yidD</name>
    <name evidence="2" type="ORF">ACFFLH_05270</name>
</gene>
<dbReference type="PANTHER" id="PTHR33383:SF1">
    <property type="entry name" value="MEMBRANE PROTEIN INSERTION EFFICIENCY FACTOR-RELATED"/>
    <property type="match status" value="1"/>
</dbReference>
<comment type="function">
    <text evidence="1">Could be involved in insertion of integral membrane proteins into the membrane.</text>
</comment>
<dbReference type="Proteomes" id="UP001589628">
    <property type="component" value="Unassembled WGS sequence"/>
</dbReference>
<dbReference type="EMBL" id="JBHLZN010000001">
    <property type="protein sequence ID" value="MFB9885812.1"/>
    <property type="molecule type" value="Genomic_DNA"/>
</dbReference>
<name>A0ABV5Z989_9GAMM</name>
<keyword evidence="3" id="KW-1185">Reference proteome</keyword>
<accession>A0ABV5Z989</accession>
<protein>
    <recommendedName>
        <fullName evidence="1">Putative membrane protein insertion efficiency factor</fullName>
    </recommendedName>
</protein>
<sequence>MIKALLRGLIRGYQWFISPLLGSNCRFTPSCSAYALEALEQHGALRGSWLAVKRLARCHPFSRHHGWDPVPGHQPDPSLAQQCRCTEAADKQTQGKKH</sequence>
<proteinExistence type="inferred from homology"/>
<keyword evidence="1" id="KW-0472">Membrane</keyword>
<dbReference type="SMART" id="SM01234">
    <property type="entry name" value="Haemolytic"/>
    <property type="match status" value="1"/>
</dbReference>
<dbReference type="InterPro" id="IPR002696">
    <property type="entry name" value="Membr_insert_effic_factor_YidD"/>
</dbReference>
<dbReference type="PANTHER" id="PTHR33383">
    <property type="entry name" value="MEMBRANE PROTEIN INSERTION EFFICIENCY FACTOR-RELATED"/>
    <property type="match status" value="1"/>
</dbReference>
<reference evidence="2 3" key="1">
    <citation type="submission" date="2024-09" db="EMBL/GenBank/DDBJ databases">
        <authorList>
            <person name="Sun Q."/>
            <person name="Mori K."/>
        </authorList>
    </citation>
    <scope>NUCLEOTIDE SEQUENCE [LARGE SCALE GENOMIC DNA]</scope>
    <source>
        <strain evidence="2 3">ATCC 51285</strain>
    </source>
</reference>